<comment type="caution">
    <text evidence="2">The sequence shown here is derived from an EMBL/GenBank/DDBJ whole genome shotgun (WGS) entry which is preliminary data.</text>
</comment>
<organism evidence="2 3">
    <name type="scientific">Tenebrio molitor</name>
    <name type="common">Yellow mealworm beetle</name>
    <dbReference type="NCBI Taxonomy" id="7067"/>
    <lineage>
        <taxon>Eukaryota</taxon>
        <taxon>Metazoa</taxon>
        <taxon>Ecdysozoa</taxon>
        <taxon>Arthropoda</taxon>
        <taxon>Hexapoda</taxon>
        <taxon>Insecta</taxon>
        <taxon>Pterygota</taxon>
        <taxon>Neoptera</taxon>
        <taxon>Endopterygota</taxon>
        <taxon>Coleoptera</taxon>
        <taxon>Polyphaga</taxon>
        <taxon>Cucujiformia</taxon>
        <taxon>Tenebrionidae</taxon>
        <taxon>Tenebrio</taxon>
    </lineage>
</organism>
<proteinExistence type="predicted"/>
<feature type="region of interest" description="Disordered" evidence="1">
    <location>
        <begin position="48"/>
        <end position="70"/>
    </location>
</feature>
<feature type="region of interest" description="Disordered" evidence="1">
    <location>
        <begin position="1"/>
        <end position="23"/>
    </location>
</feature>
<sequence>MRMFNWGFAPRGGPGGDKTDRGDKNETVLDLVETQPSPSVVIPYDLAPFGHRPGTPRSPLVDLVSDKIED</sequence>
<accession>A0A8J6LK15</accession>
<keyword evidence="3" id="KW-1185">Reference proteome</keyword>
<evidence type="ECO:0000313" key="3">
    <source>
        <dbReference type="Proteomes" id="UP000719412"/>
    </source>
</evidence>
<evidence type="ECO:0000313" key="2">
    <source>
        <dbReference type="EMBL" id="KAH0816426.1"/>
    </source>
</evidence>
<name>A0A8J6LK15_TENMO</name>
<evidence type="ECO:0000256" key="1">
    <source>
        <dbReference type="SAM" id="MobiDB-lite"/>
    </source>
</evidence>
<dbReference type="AlphaFoldDB" id="A0A8J6LK15"/>
<protein>
    <submittedName>
        <fullName evidence="2">Uncharacterized protein</fullName>
    </submittedName>
</protein>
<reference evidence="2" key="2">
    <citation type="submission" date="2021-08" db="EMBL/GenBank/DDBJ databases">
        <authorList>
            <person name="Eriksson T."/>
        </authorList>
    </citation>
    <scope>NUCLEOTIDE SEQUENCE</scope>
    <source>
        <strain evidence="2">Stoneville</strain>
        <tissue evidence="2">Whole head</tissue>
    </source>
</reference>
<reference evidence="2" key="1">
    <citation type="journal article" date="2020" name="J Insects Food Feed">
        <title>The yellow mealworm (Tenebrio molitor) genome: a resource for the emerging insects as food and feed industry.</title>
        <authorList>
            <person name="Eriksson T."/>
            <person name="Andere A."/>
            <person name="Kelstrup H."/>
            <person name="Emery V."/>
            <person name="Picard C."/>
        </authorList>
    </citation>
    <scope>NUCLEOTIDE SEQUENCE</scope>
    <source>
        <strain evidence="2">Stoneville</strain>
        <tissue evidence="2">Whole head</tissue>
    </source>
</reference>
<dbReference type="EMBL" id="JABDTM020021565">
    <property type="protein sequence ID" value="KAH0816426.1"/>
    <property type="molecule type" value="Genomic_DNA"/>
</dbReference>
<gene>
    <name evidence="2" type="ORF">GEV33_006365</name>
</gene>
<dbReference type="Proteomes" id="UP000719412">
    <property type="component" value="Unassembled WGS sequence"/>
</dbReference>